<protein>
    <submittedName>
        <fullName evidence="2">Fucose 4-O-acetylase</fullName>
    </submittedName>
</protein>
<dbReference type="AlphaFoldDB" id="A0A7Y0N0N7"/>
<feature type="non-terminal residue" evidence="2">
    <location>
        <position position="1"/>
    </location>
</feature>
<accession>A0A7Y0N0N7</accession>
<dbReference type="EMBL" id="JABCMA010000244">
    <property type="protein sequence ID" value="NMR76888.1"/>
    <property type="molecule type" value="Genomic_DNA"/>
</dbReference>
<keyword evidence="1" id="KW-0472">Membrane</keyword>
<sequence length="70" mass="7738">NMSWVFKWAPSVLGVYVSHLLVIIVMMNIAGFLGLQDLAKDAFLFPATLIVTLLLVRAIEASPLKKALLR</sequence>
<gene>
    <name evidence="2" type="ORF">HKB35_25210</name>
</gene>
<keyword evidence="1" id="KW-0812">Transmembrane</keyword>
<feature type="transmembrane region" description="Helical" evidence="1">
    <location>
        <begin position="42"/>
        <end position="59"/>
    </location>
</feature>
<evidence type="ECO:0000313" key="2">
    <source>
        <dbReference type="EMBL" id="NMR76888.1"/>
    </source>
</evidence>
<feature type="transmembrane region" description="Helical" evidence="1">
    <location>
        <begin position="12"/>
        <end position="35"/>
    </location>
</feature>
<dbReference type="Proteomes" id="UP000565155">
    <property type="component" value="Unassembled WGS sequence"/>
</dbReference>
<comment type="caution">
    <text evidence="2">The sequence shown here is derived from an EMBL/GenBank/DDBJ whole genome shotgun (WGS) entry which is preliminary data.</text>
</comment>
<proteinExistence type="predicted"/>
<evidence type="ECO:0000256" key="1">
    <source>
        <dbReference type="SAM" id="Phobius"/>
    </source>
</evidence>
<keyword evidence="1" id="KW-1133">Transmembrane helix</keyword>
<organism evidence="2 3">
    <name type="scientific">Vibrio alginolyticus</name>
    <dbReference type="NCBI Taxonomy" id="663"/>
    <lineage>
        <taxon>Bacteria</taxon>
        <taxon>Pseudomonadati</taxon>
        <taxon>Pseudomonadota</taxon>
        <taxon>Gammaproteobacteria</taxon>
        <taxon>Vibrionales</taxon>
        <taxon>Vibrionaceae</taxon>
        <taxon>Vibrio</taxon>
    </lineage>
</organism>
<evidence type="ECO:0000313" key="3">
    <source>
        <dbReference type="Proteomes" id="UP000565155"/>
    </source>
</evidence>
<name>A0A7Y0N0N7_VIBAL</name>
<reference evidence="2 3" key="1">
    <citation type="submission" date="2020-04" db="EMBL/GenBank/DDBJ databases">
        <title>Whole-genome sequencing of Vibrio spp. from China reveals different genetic environments of blaCTX-M-14 among diverse lineages.</title>
        <authorList>
            <person name="Zheng Z."/>
            <person name="Ye L."/>
            <person name="Chen S."/>
        </authorList>
    </citation>
    <scope>NUCLEOTIDE SEQUENCE [LARGE SCALE GENOMIC DNA]</scope>
    <source>
        <strain evidence="2 3">Vb1636</strain>
    </source>
</reference>